<proteinExistence type="predicted"/>
<evidence type="ECO:0000259" key="2">
    <source>
        <dbReference type="PROSITE" id="PS51029"/>
    </source>
</evidence>
<reference evidence="3 4" key="1">
    <citation type="submission" date="2024-06" db="EMBL/GenBank/DDBJ databases">
        <title>A chromosome-level genome assembly of beet webworm, Loxostege sticticalis.</title>
        <authorList>
            <person name="Zhang Y."/>
        </authorList>
    </citation>
    <scope>NUCLEOTIDE SEQUENCE [LARGE SCALE GENOMIC DNA]</scope>
    <source>
        <strain evidence="3">AQ028</strain>
        <tissue evidence="3">Male pupae</tissue>
    </source>
</reference>
<evidence type="ECO:0000313" key="3">
    <source>
        <dbReference type="EMBL" id="KAL0809008.1"/>
    </source>
</evidence>
<organism evidence="3 4">
    <name type="scientific">Loxostege sticticalis</name>
    <name type="common">Beet webworm moth</name>
    <dbReference type="NCBI Taxonomy" id="481309"/>
    <lineage>
        <taxon>Eukaryota</taxon>
        <taxon>Metazoa</taxon>
        <taxon>Ecdysozoa</taxon>
        <taxon>Arthropoda</taxon>
        <taxon>Hexapoda</taxon>
        <taxon>Insecta</taxon>
        <taxon>Pterygota</taxon>
        <taxon>Neoptera</taxon>
        <taxon>Endopterygota</taxon>
        <taxon>Lepidoptera</taxon>
        <taxon>Glossata</taxon>
        <taxon>Ditrysia</taxon>
        <taxon>Pyraloidea</taxon>
        <taxon>Crambidae</taxon>
        <taxon>Pyraustinae</taxon>
        <taxon>Loxostege</taxon>
    </lineage>
</organism>
<evidence type="ECO:0000313" key="4">
    <source>
        <dbReference type="Proteomes" id="UP001549921"/>
    </source>
</evidence>
<gene>
    <name evidence="3" type="ORF">ABMA28_012656</name>
</gene>
<name>A0ABD0S4K2_LOXSC</name>
<feature type="domain" description="MADF" evidence="2">
    <location>
        <begin position="11"/>
        <end position="97"/>
    </location>
</feature>
<dbReference type="AlphaFoldDB" id="A0ABD0S4K2"/>
<comment type="caution">
    <text evidence="3">The sequence shown here is derived from an EMBL/GenBank/DDBJ whole genome shotgun (WGS) entry which is preliminary data.</text>
</comment>
<dbReference type="PROSITE" id="PS51029">
    <property type="entry name" value="MADF"/>
    <property type="match status" value="1"/>
</dbReference>
<sequence length="315" mass="36528">MSDWSHEDVLNFLECYKGEPCIWDPSNDYHKDKKVVAKAWSRISNAMNKPVKELKTKKEILMVTFRRYFKKKQESIRSSEGWQLVNNDNNFLSDIFVPSWFAYHLMESFLLPVYTAKLGSQFEKQSRPSETERAADGIVGEDQEMDKDDHFGDIVFEVEELDNDHMASPSSSSAVATPFTRIKDESTSTDLPGRYMATAFGKAVRRQHQSKPPDSDDEECELYAKLLAKKLRELNKDERTLVMYEIDGIFIKKIKQRILRETPSPKYLRSTRPSRRANRMSYSDTYSTHDISKEEGHFCMKTDPLIESDDDANSN</sequence>
<dbReference type="InterPro" id="IPR006578">
    <property type="entry name" value="MADF-dom"/>
</dbReference>
<dbReference type="Proteomes" id="UP001549921">
    <property type="component" value="Unassembled WGS sequence"/>
</dbReference>
<accession>A0ABD0S4K2</accession>
<protein>
    <recommendedName>
        <fullName evidence="2">MADF domain-containing protein</fullName>
    </recommendedName>
</protein>
<dbReference type="EMBL" id="JBEDNZ010000030">
    <property type="protein sequence ID" value="KAL0809008.1"/>
    <property type="molecule type" value="Genomic_DNA"/>
</dbReference>
<dbReference type="SMART" id="SM00595">
    <property type="entry name" value="MADF"/>
    <property type="match status" value="1"/>
</dbReference>
<evidence type="ECO:0000256" key="1">
    <source>
        <dbReference type="SAM" id="MobiDB-lite"/>
    </source>
</evidence>
<feature type="region of interest" description="Disordered" evidence="1">
    <location>
        <begin position="266"/>
        <end position="287"/>
    </location>
</feature>
<dbReference type="InterPro" id="IPR039353">
    <property type="entry name" value="TF_Adf1"/>
</dbReference>
<dbReference type="Pfam" id="PF10545">
    <property type="entry name" value="MADF_DNA_bdg"/>
    <property type="match status" value="1"/>
</dbReference>
<dbReference type="PANTHER" id="PTHR12243:SF69">
    <property type="entry name" value="SI:CH73-59F11.3"/>
    <property type="match status" value="1"/>
</dbReference>
<dbReference type="PANTHER" id="PTHR12243">
    <property type="entry name" value="MADF DOMAIN TRANSCRIPTION FACTOR"/>
    <property type="match status" value="1"/>
</dbReference>